<keyword evidence="3" id="KW-1185">Reference proteome</keyword>
<reference evidence="2 3" key="1">
    <citation type="submission" date="2023-06" db="EMBL/GenBank/DDBJ databases">
        <title>Sporosarcina sp. nov., isolated from Korean traditional fermented seafood 'Jeotgal'.</title>
        <authorList>
            <person name="Yang A.I."/>
            <person name="Shin N.-R."/>
        </authorList>
    </citation>
    <scope>NUCLEOTIDE SEQUENCE [LARGE SCALE GENOMIC DNA]</scope>
    <source>
        <strain evidence="2 3">KCTC13119</strain>
    </source>
</reference>
<accession>A0ABU4GG71</accession>
<evidence type="ECO:0000256" key="1">
    <source>
        <dbReference type="SAM" id="MobiDB-lite"/>
    </source>
</evidence>
<evidence type="ECO:0000313" key="2">
    <source>
        <dbReference type="EMBL" id="MDW0115298.1"/>
    </source>
</evidence>
<comment type="caution">
    <text evidence="2">The sequence shown here is derived from an EMBL/GenBank/DDBJ whole genome shotgun (WGS) entry which is preliminary data.</text>
</comment>
<dbReference type="RefSeq" id="WP_317946897.1">
    <property type="nucleotide sequence ID" value="NZ_JAUBDI010000039.1"/>
</dbReference>
<protein>
    <submittedName>
        <fullName evidence="2">Uncharacterized protein</fullName>
    </submittedName>
</protein>
<dbReference type="Proteomes" id="UP001282284">
    <property type="component" value="Unassembled WGS sequence"/>
</dbReference>
<sequence>MGYIESSEELMKHIANMNRDNSVLQFSLPGKGKFTLVLQEEDEVSIKTDVENNPQLKQMIEESKNEYKTGKGMSTSQLLNSLSAKDFE</sequence>
<proteinExistence type="predicted"/>
<evidence type="ECO:0000313" key="3">
    <source>
        <dbReference type="Proteomes" id="UP001282284"/>
    </source>
</evidence>
<organism evidence="2 3">
    <name type="scientific">Sporosarcina saromensis</name>
    <dbReference type="NCBI Taxonomy" id="359365"/>
    <lineage>
        <taxon>Bacteria</taxon>
        <taxon>Bacillati</taxon>
        <taxon>Bacillota</taxon>
        <taxon>Bacilli</taxon>
        <taxon>Bacillales</taxon>
        <taxon>Caryophanaceae</taxon>
        <taxon>Sporosarcina</taxon>
    </lineage>
</organism>
<dbReference type="EMBL" id="JAUBDI010000039">
    <property type="protein sequence ID" value="MDW0115298.1"/>
    <property type="molecule type" value="Genomic_DNA"/>
</dbReference>
<gene>
    <name evidence="2" type="ORF">QT711_19290</name>
</gene>
<name>A0ABU4GG71_9BACL</name>
<feature type="compositionally biased region" description="Polar residues" evidence="1">
    <location>
        <begin position="72"/>
        <end position="88"/>
    </location>
</feature>
<feature type="region of interest" description="Disordered" evidence="1">
    <location>
        <begin position="64"/>
        <end position="88"/>
    </location>
</feature>